<sequence length="188" mass="21160">MQVAESKGLPKLKYHLLPRTKGFWVTVQNLRGNAAAVYDSTLNFRNNETPTLLGILNGKKYHADLYVRRIPLDLIPEDEAECAAWLHKLYQEKDSFQEHYTQTGRFPGPIVSPSRRPWALINWLFWACLLLYPLGLLFAQLISSGSVLTILASVALCTAASLGVRWMIGQTEIDRGSSYGNKEVPLNN</sequence>
<organism evidence="1 2">
    <name type="scientific">Larimichthys crocea</name>
    <name type="common">Large yellow croaker</name>
    <name type="synonym">Pseudosciaena crocea</name>
    <dbReference type="NCBI Taxonomy" id="215358"/>
    <lineage>
        <taxon>Eukaryota</taxon>
        <taxon>Metazoa</taxon>
        <taxon>Chordata</taxon>
        <taxon>Craniata</taxon>
        <taxon>Vertebrata</taxon>
        <taxon>Euteleostomi</taxon>
        <taxon>Actinopterygii</taxon>
        <taxon>Neopterygii</taxon>
        <taxon>Teleostei</taxon>
        <taxon>Neoteleostei</taxon>
        <taxon>Acanthomorphata</taxon>
        <taxon>Eupercaria</taxon>
        <taxon>Sciaenidae</taxon>
        <taxon>Larimichthys</taxon>
    </lineage>
</organism>
<proteinExistence type="predicted"/>
<comment type="caution">
    <text evidence="1">The sequence shown here is derived from an EMBL/GenBank/DDBJ whole genome shotgun (WGS) entry which is preliminary data.</text>
</comment>
<name>A0ACD3QD51_LARCR</name>
<gene>
    <name evidence="1" type="ORF">E3U43_010011</name>
</gene>
<dbReference type="EMBL" id="CM011694">
    <property type="protein sequence ID" value="TMS04854.1"/>
    <property type="molecule type" value="Genomic_DNA"/>
</dbReference>
<keyword evidence="2" id="KW-1185">Reference proteome</keyword>
<dbReference type="Proteomes" id="UP000793456">
    <property type="component" value="Chromosome XXI"/>
</dbReference>
<evidence type="ECO:0000313" key="1">
    <source>
        <dbReference type="EMBL" id="TMS04854.1"/>
    </source>
</evidence>
<accession>A0ACD3QD51</accession>
<protein>
    <submittedName>
        <fullName evidence="1">Uncharacterized protein</fullName>
    </submittedName>
</protein>
<reference evidence="1" key="1">
    <citation type="submission" date="2018-11" db="EMBL/GenBank/DDBJ databases">
        <title>The sequence and de novo assembly of Larimichthys crocea genome using PacBio and Hi-C technologies.</title>
        <authorList>
            <person name="Xu P."/>
            <person name="Chen B."/>
            <person name="Zhou Z."/>
            <person name="Ke Q."/>
            <person name="Wu Y."/>
            <person name="Bai H."/>
            <person name="Pu F."/>
        </authorList>
    </citation>
    <scope>NUCLEOTIDE SEQUENCE</scope>
    <source>
        <tissue evidence="1">Muscle</tissue>
    </source>
</reference>
<evidence type="ECO:0000313" key="2">
    <source>
        <dbReference type="Proteomes" id="UP000793456"/>
    </source>
</evidence>